<organism evidence="1 2">
    <name type="scientific">Hymenobacter aquaticus</name>
    <dbReference type="NCBI Taxonomy" id="1867101"/>
    <lineage>
        <taxon>Bacteria</taxon>
        <taxon>Pseudomonadati</taxon>
        <taxon>Bacteroidota</taxon>
        <taxon>Cytophagia</taxon>
        <taxon>Cytophagales</taxon>
        <taxon>Hymenobacteraceae</taxon>
        <taxon>Hymenobacter</taxon>
    </lineage>
</organism>
<proteinExistence type="predicted"/>
<dbReference type="Proteomes" id="UP000297549">
    <property type="component" value="Unassembled WGS sequence"/>
</dbReference>
<sequence>MKATILRQIDLPKLPSASGIEIVGDTAYIIGDDSPYLYSFAAQSLVAGHSLMLFETAHFSSGRIPKDRKPDLESLTAITDAGGETGLLVLGSGATAAREQGFWVALPAGPGSATVQPVSLSRLYATLRQTLPAGIVLNLEAAAATATELLLFQRTVGATAGNIVYRLPLLPALNCLRHQGPVPAVRQQHYELPTLQGKPAGFSGACTFDNTVFITASVEDTMDAVADGEVLGSFVGLLPAEQQAPLRMAHLVLPDGRPYRGKVESVVVRRALSAARYEALLVTDDDAGGSTAVVVELNLS</sequence>
<name>A0A4Z0Q5K4_9BACT</name>
<dbReference type="EMBL" id="SRLC01000001">
    <property type="protein sequence ID" value="TGE25367.1"/>
    <property type="molecule type" value="Genomic_DNA"/>
</dbReference>
<accession>A0A4Z0Q5K4</accession>
<dbReference type="RefSeq" id="WP_135462944.1">
    <property type="nucleotide sequence ID" value="NZ_SRLC01000001.1"/>
</dbReference>
<dbReference type="AlphaFoldDB" id="A0A4Z0Q5K4"/>
<reference evidence="1 2" key="1">
    <citation type="submission" date="2019-04" db="EMBL/GenBank/DDBJ databases">
        <authorList>
            <person name="Feng G."/>
            <person name="Zhang J."/>
            <person name="Zhu H."/>
        </authorList>
    </citation>
    <scope>NUCLEOTIDE SEQUENCE [LARGE SCALE GENOMIC DNA]</scope>
    <source>
        <strain evidence="1 2">JCM 31653</strain>
    </source>
</reference>
<keyword evidence="2" id="KW-1185">Reference proteome</keyword>
<gene>
    <name evidence="1" type="ORF">E5K00_09315</name>
</gene>
<evidence type="ECO:0000313" key="2">
    <source>
        <dbReference type="Proteomes" id="UP000297549"/>
    </source>
</evidence>
<evidence type="ECO:0000313" key="1">
    <source>
        <dbReference type="EMBL" id="TGE25367.1"/>
    </source>
</evidence>
<dbReference type="OrthoDB" id="6710009at2"/>
<dbReference type="Pfam" id="PF22000">
    <property type="entry name" value="DUF6929"/>
    <property type="match status" value="1"/>
</dbReference>
<protein>
    <submittedName>
        <fullName evidence="1">Uncharacterized protein</fullName>
    </submittedName>
</protein>
<dbReference type="InterPro" id="IPR053851">
    <property type="entry name" value="DUF6929"/>
</dbReference>
<comment type="caution">
    <text evidence="1">The sequence shown here is derived from an EMBL/GenBank/DDBJ whole genome shotgun (WGS) entry which is preliminary data.</text>
</comment>